<feature type="chain" id="PRO_5039635622" evidence="2">
    <location>
        <begin position="19"/>
        <end position="291"/>
    </location>
</feature>
<feature type="signal peptide" evidence="2">
    <location>
        <begin position="1"/>
        <end position="18"/>
    </location>
</feature>
<dbReference type="InterPro" id="IPR001638">
    <property type="entry name" value="Solute-binding_3/MltF_N"/>
</dbReference>
<feature type="domain" description="Solute-binding protein family 3/N-terminal" evidence="3">
    <location>
        <begin position="50"/>
        <end position="278"/>
    </location>
</feature>
<evidence type="ECO:0000313" key="6">
    <source>
        <dbReference type="Proteomes" id="UP000278962"/>
    </source>
</evidence>
<dbReference type="GO" id="GO:0015276">
    <property type="term" value="F:ligand-gated monoatomic ion channel activity"/>
    <property type="evidence" value="ECO:0007669"/>
    <property type="project" value="InterPro"/>
</dbReference>
<dbReference type="PANTHER" id="PTHR35936:SF17">
    <property type="entry name" value="ARGININE-BINDING EXTRACELLULAR PROTEIN ARTP"/>
    <property type="match status" value="1"/>
</dbReference>
<dbReference type="Pfam" id="PF00497">
    <property type="entry name" value="SBP_bac_3"/>
    <property type="match status" value="1"/>
</dbReference>
<dbReference type="CDD" id="cd01004">
    <property type="entry name" value="PBP2_MidA_like"/>
    <property type="match status" value="1"/>
</dbReference>
<keyword evidence="6" id="KW-1185">Reference proteome</keyword>
<evidence type="ECO:0000313" key="5">
    <source>
        <dbReference type="EMBL" id="RKQ93069.1"/>
    </source>
</evidence>
<dbReference type="Gene3D" id="3.40.190.10">
    <property type="entry name" value="Periplasmic binding protein-like II"/>
    <property type="match status" value="2"/>
</dbReference>
<dbReference type="EMBL" id="RBIL01000001">
    <property type="protein sequence ID" value="RKQ93069.1"/>
    <property type="molecule type" value="Genomic_DNA"/>
</dbReference>
<dbReference type="SMART" id="SM00062">
    <property type="entry name" value="PBPb"/>
    <property type="match status" value="1"/>
</dbReference>
<evidence type="ECO:0000256" key="1">
    <source>
        <dbReference type="ARBA" id="ARBA00022729"/>
    </source>
</evidence>
<comment type="caution">
    <text evidence="5">The sequence shown here is derived from an EMBL/GenBank/DDBJ whole genome shotgun (WGS) entry which is preliminary data.</text>
</comment>
<dbReference type="SUPFAM" id="SSF53850">
    <property type="entry name" value="Periplasmic binding protein-like II"/>
    <property type="match status" value="1"/>
</dbReference>
<name>A0A660LES0_9ACTN</name>
<proteinExistence type="predicted"/>
<organism evidence="5 6">
    <name type="scientific">Solirubrobacter pauli</name>
    <dbReference type="NCBI Taxonomy" id="166793"/>
    <lineage>
        <taxon>Bacteria</taxon>
        <taxon>Bacillati</taxon>
        <taxon>Actinomycetota</taxon>
        <taxon>Thermoleophilia</taxon>
        <taxon>Solirubrobacterales</taxon>
        <taxon>Solirubrobacteraceae</taxon>
        <taxon>Solirubrobacter</taxon>
    </lineage>
</organism>
<gene>
    <name evidence="5" type="ORF">C8N24_2929</name>
</gene>
<dbReference type="GO" id="GO:0016020">
    <property type="term" value="C:membrane"/>
    <property type="evidence" value="ECO:0007669"/>
    <property type="project" value="InterPro"/>
</dbReference>
<evidence type="ECO:0000259" key="3">
    <source>
        <dbReference type="SMART" id="SM00062"/>
    </source>
</evidence>
<dbReference type="SMART" id="SM00079">
    <property type="entry name" value="PBPe"/>
    <property type="match status" value="1"/>
</dbReference>
<dbReference type="AlphaFoldDB" id="A0A660LES0"/>
<dbReference type="PROSITE" id="PS51257">
    <property type="entry name" value="PROKAR_LIPOPROTEIN"/>
    <property type="match status" value="1"/>
</dbReference>
<dbReference type="OrthoDB" id="4577708at2"/>
<dbReference type="RefSeq" id="WP_121250861.1">
    <property type="nucleotide sequence ID" value="NZ_RBIL01000001.1"/>
</dbReference>
<accession>A0A660LES0</accession>
<feature type="domain" description="Ionotropic glutamate receptor C-terminal" evidence="4">
    <location>
        <begin position="50"/>
        <end position="273"/>
    </location>
</feature>
<evidence type="ECO:0000256" key="2">
    <source>
        <dbReference type="SAM" id="SignalP"/>
    </source>
</evidence>
<sequence length="291" mass="29807">MNPRVLLTPLVAATVLVAACGGSDKTEAPTIATKPVAKIIVPDDIKAKGTLTVGTDASYPPIEFMGADGKTVEGLDADLAEALAGAMGLEAEVKHATFDSILPGLTTKKYDVGMSGFTDTKEREATVDFVTYFTAGTAFFVKAQGGPAVNTLDDLCGRKLALQKGTAQVEDAEAQQKECAAAGKPAIDVMTFPDQPGANLAVISGRADLGMTDSPVAAYQAKQSGGQLKVVGQPYGTAPYGIALPKGSPLVKPMQAAMKALIADGTYGKILAKYGVEAGAITEPGINQAAE</sequence>
<evidence type="ECO:0000259" key="4">
    <source>
        <dbReference type="SMART" id="SM00079"/>
    </source>
</evidence>
<keyword evidence="1 2" id="KW-0732">Signal</keyword>
<reference evidence="5 6" key="1">
    <citation type="submission" date="2018-10" db="EMBL/GenBank/DDBJ databases">
        <title>Genomic Encyclopedia of Archaeal and Bacterial Type Strains, Phase II (KMG-II): from individual species to whole genera.</title>
        <authorList>
            <person name="Goeker M."/>
        </authorList>
    </citation>
    <scope>NUCLEOTIDE SEQUENCE [LARGE SCALE GENOMIC DNA]</scope>
    <source>
        <strain evidence="5 6">DSM 14954</strain>
    </source>
</reference>
<protein>
    <submittedName>
        <fullName evidence="5">Polar amino acid transport system substrate-binding protein</fullName>
    </submittedName>
</protein>
<dbReference type="PANTHER" id="PTHR35936">
    <property type="entry name" value="MEMBRANE-BOUND LYTIC MUREIN TRANSGLYCOSYLASE F"/>
    <property type="match status" value="1"/>
</dbReference>
<dbReference type="InterPro" id="IPR001320">
    <property type="entry name" value="Iontro_rcpt_C"/>
</dbReference>
<dbReference type="Proteomes" id="UP000278962">
    <property type="component" value="Unassembled WGS sequence"/>
</dbReference>